<dbReference type="EMBL" id="BGZK01001882">
    <property type="protein sequence ID" value="GBP87767.1"/>
    <property type="molecule type" value="Genomic_DNA"/>
</dbReference>
<keyword evidence="4 5" id="KW-0472">Membrane</keyword>
<gene>
    <name evidence="6" type="ORF">EVAR_28649_1</name>
</gene>
<feature type="transmembrane region" description="Helical" evidence="5">
    <location>
        <begin position="217"/>
        <end position="235"/>
    </location>
</feature>
<comment type="caution">
    <text evidence="6">The sequence shown here is derived from an EMBL/GenBank/DDBJ whole genome shotgun (WGS) entry which is preliminary data.</text>
</comment>
<evidence type="ECO:0000256" key="1">
    <source>
        <dbReference type="ARBA" id="ARBA00004141"/>
    </source>
</evidence>
<keyword evidence="3 5" id="KW-1133">Transmembrane helix</keyword>
<sequence length="302" mass="34294">MTVVSSFVQYRRLNCLVEGLNKVLFCMIQVTKSLIGSDPARFVHHHRSADNYVYEKQRFIDNMKTFFDFKNVRDTFGVITKYKPNNRSLRIYVLLLVVTILFGPMYGEMSILYLSTRYRFGWDEVKFSLFSTYNFVIHTLGTVFSITVFSKVLNWHDSVLGIISTVSKIAASFVYCFAPNGRVFFAGPIVEILNGTSLLAMRSIISKLVETDELGKINSIFGLTESLMPLLYVPLYTKVYTLTMKALPGAVFLMGAAMTLPAVVVFIRADELLKNSFQINDTAFESRKHSLHVPKGTLSPQY</sequence>
<feature type="transmembrane region" description="Helical" evidence="5">
    <location>
        <begin position="89"/>
        <end position="107"/>
    </location>
</feature>
<evidence type="ECO:0000256" key="5">
    <source>
        <dbReference type="SAM" id="Phobius"/>
    </source>
</evidence>
<reference evidence="6 7" key="1">
    <citation type="journal article" date="2019" name="Commun. Biol.">
        <title>The bagworm genome reveals a unique fibroin gene that provides high tensile strength.</title>
        <authorList>
            <person name="Kono N."/>
            <person name="Nakamura H."/>
            <person name="Ohtoshi R."/>
            <person name="Tomita M."/>
            <person name="Numata K."/>
            <person name="Arakawa K."/>
        </authorList>
    </citation>
    <scope>NUCLEOTIDE SEQUENCE [LARGE SCALE GENOMIC DNA]</scope>
</reference>
<accession>A0A4C1ZMC3</accession>
<feature type="transmembrane region" description="Helical" evidence="5">
    <location>
        <begin position="184"/>
        <end position="205"/>
    </location>
</feature>
<dbReference type="GO" id="GO:0016020">
    <property type="term" value="C:membrane"/>
    <property type="evidence" value="ECO:0007669"/>
    <property type="project" value="UniProtKB-SubCell"/>
</dbReference>
<dbReference type="OrthoDB" id="3026777at2759"/>
<dbReference type="Proteomes" id="UP000299102">
    <property type="component" value="Unassembled WGS sequence"/>
</dbReference>
<evidence type="ECO:0008006" key="8">
    <source>
        <dbReference type="Google" id="ProtNLM"/>
    </source>
</evidence>
<dbReference type="Gene3D" id="1.20.1250.20">
    <property type="entry name" value="MFS general substrate transporter like domains"/>
    <property type="match status" value="1"/>
</dbReference>
<evidence type="ECO:0000256" key="4">
    <source>
        <dbReference type="ARBA" id="ARBA00023136"/>
    </source>
</evidence>
<evidence type="ECO:0000256" key="3">
    <source>
        <dbReference type="ARBA" id="ARBA00022989"/>
    </source>
</evidence>
<feature type="transmembrane region" description="Helical" evidence="5">
    <location>
        <begin position="247"/>
        <end position="267"/>
    </location>
</feature>
<name>A0A4C1ZMC3_EUMVA</name>
<dbReference type="PANTHER" id="PTHR23507">
    <property type="entry name" value="ZGC:174356"/>
    <property type="match status" value="1"/>
</dbReference>
<evidence type="ECO:0000313" key="7">
    <source>
        <dbReference type="Proteomes" id="UP000299102"/>
    </source>
</evidence>
<keyword evidence="7" id="KW-1185">Reference proteome</keyword>
<proteinExistence type="predicted"/>
<feature type="transmembrane region" description="Helical" evidence="5">
    <location>
        <begin position="159"/>
        <end position="178"/>
    </location>
</feature>
<keyword evidence="2 5" id="KW-0812">Transmembrane</keyword>
<dbReference type="InterPro" id="IPR036259">
    <property type="entry name" value="MFS_trans_sf"/>
</dbReference>
<dbReference type="PANTHER" id="PTHR23507:SF1">
    <property type="entry name" value="FI18259P1-RELATED"/>
    <property type="match status" value="1"/>
</dbReference>
<evidence type="ECO:0000313" key="6">
    <source>
        <dbReference type="EMBL" id="GBP87767.1"/>
    </source>
</evidence>
<dbReference type="AlphaFoldDB" id="A0A4C1ZMC3"/>
<evidence type="ECO:0000256" key="2">
    <source>
        <dbReference type="ARBA" id="ARBA00022692"/>
    </source>
</evidence>
<dbReference type="GO" id="GO:0022857">
    <property type="term" value="F:transmembrane transporter activity"/>
    <property type="evidence" value="ECO:0007669"/>
    <property type="project" value="TreeGrafter"/>
</dbReference>
<dbReference type="SUPFAM" id="SSF103473">
    <property type="entry name" value="MFS general substrate transporter"/>
    <property type="match status" value="1"/>
</dbReference>
<comment type="subcellular location">
    <subcellularLocation>
        <location evidence="1">Membrane</location>
        <topology evidence="1">Multi-pass membrane protein</topology>
    </subcellularLocation>
</comment>
<organism evidence="6 7">
    <name type="scientific">Eumeta variegata</name>
    <name type="common">Bagworm moth</name>
    <name type="synonym">Eumeta japonica</name>
    <dbReference type="NCBI Taxonomy" id="151549"/>
    <lineage>
        <taxon>Eukaryota</taxon>
        <taxon>Metazoa</taxon>
        <taxon>Ecdysozoa</taxon>
        <taxon>Arthropoda</taxon>
        <taxon>Hexapoda</taxon>
        <taxon>Insecta</taxon>
        <taxon>Pterygota</taxon>
        <taxon>Neoptera</taxon>
        <taxon>Endopterygota</taxon>
        <taxon>Lepidoptera</taxon>
        <taxon>Glossata</taxon>
        <taxon>Ditrysia</taxon>
        <taxon>Tineoidea</taxon>
        <taxon>Psychidae</taxon>
        <taxon>Oiketicinae</taxon>
        <taxon>Eumeta</taxon>
    </lineage>
</organism>
<feature type="transmembrane region" description="Helical" evidence="5">
    <location>
        <begin position="127"/>
        <end position="147"/>
    </location>
</feature>
<protein>
    <recommendedName>
        <fullName evidence="8">Solute carrier family 46 member 3</fullName>
    </recommendedName>
</protein>